<dbReference type="EMBL" id="JAXABJ010000003">
    <property type="protein sequence ID" value="MDX7147432.1"/>
    <property type="molecule type" value="Genomic_DNA"/>
</dbReference>
<keyword evidence="1" id="KW-0472">Membrane</keyword>
<dbReference type="AlphaFoldDB" id="A0AAW9EMM3"/>
<organism evidence="3 4">
    <name type="scientific">Citrobacter portucalensis</name>
    <dbReference type="NCBI Taxonomy" id="1639133"/>
    <lineage>
        <taxon>Bacteria</taxon>
        <taxon>Pseudomonadati</taxon>
        <taxon>Pseudomonadota</taxon>
        <taxon>Gammaproteobacteria</taxon>
        <taxon>Enterobacterales</taxon>
        <taxon>Enterobacteriaceae</taxon>
        <taxon>Citrobacter</taxon>
        <taxon>Citrobacter freundii complex</taxon>
    </lineage>
</organism>
<evidence type="ECO:0000256" key="1">
    <source>
        <dbReference type="SAM" id="Phobius"/>
    </source>
</evidence>
<sequence length="191" mass="22350">MGVFARKMRKILMIIRLPTKIELISFCCAVIWVIWCAWADKITHDTYLFDEGLYKSVIVGTSFLIGMFIAWRVYLKNKFAAGMVKRLFGVCLTVMMYLTFIFWNVPELIMISSANKHVSDNYRFKMRYPTQSGGKTRSCKAHVIYYDTYLKREIALCHWDDAPSFFYTDYIRVDKLISGMGGQIIYHEAVH</sequence>
<dbReference type="RefSeq" id="WP_032943587.1">
    <property type="nucleotide sequence ID" value="NZ_CBCSJM010000008.1"/>
</dbReference>
<dbReference type="Proteomes" id="UP001271725">
    <property type="component" value="Unassembled WGS sequence"/>
</dbReference>
<dbReference type="Proteomes" id="UP001169985">
    <property type="component" value="Unassembled WGS sequence"/>
</dbReference>
<gene>
    <name evidence="2" type="ORF">PEY55_02345</name>
    <name evidence="3" type="ORF">SJ265_06515</name>
</gene>
<dbReference type="EMBL" id="JAQIHS010000002">
    <property type="protein sequence ID" value="MDN4367119.1"/>
    <property type="molecule type" value="Genomic_DNA"/>
</dbReference>
<feature type="transmembrane region" description="Helical" evidence="1">
    <location>
        <begin position="87"/>
        <end position="105"/>
    </location>
</feature>
<keyword evidence="1" id="KW-1133">Transmembrane helix</keyword>
<proteinExistence type="predicted"/>
<protein>
    <submittedName>
        <fullName evidence="3">Uncharacterized protein</fullName>
    </submittedName>
</protein>
<reference evidence="2" key="1">
    <citation type="journal article" date="2023" name="Antimicrob Resist Infect Control">
        <title>Sanitary installations and wastewater plumbing as reservoir for the long-term circulation and transmission of carbapenemase producing Citrobacter freundii clones in a hospital setting.</title>
        <authorList>
            <person name="Hamerlinck H."/>
            <person name="Aerssens A."/>
            <person name="Boelens J."/>
            <person name="Dehaene A."/>
            <person name="McMahon M."/>
            <person name="Messiaen A.S."/>
            <person name="Vandendriessche S."/>
            <person name="Velghe A."/>
            <person name="Leroux-Roels I."/>
            <person name="Verhasselt B."/>
        </authorList>
    </citation>
    <scope>NUCLEOTIDE SEQUENCE</scope>
    <source>
        <strain evidence="2">UZG-GERCF-220920-Env23</strain>
    </source>
</reference>
<reference evidence="3" key="3">
    <citation type="submission" date="2023-11" db="EMBL/GenBank/DDBJ databases">
        <title>Detection of rare carbapenemases in Enterobacterales - comparison of two colorimetric and two CIM-based carbapenemase assays.</title>
        <authorList>
            <person name="Schaffarczyk L."/>
            <person name="Noster J."/>
            <person name="Stelzer Y."/>
            <person name="Sattler J."/>
            <person name="Gatermann S."/>
            <person name="Hamprecht A."/>
        </authorList>
    </citation>
    <scope>NUCLEOTIDE SEQUENCE</scope>
    <source>
        <strain evidence="3">CIM-Carb-133</strain>
    </source>
</reference>
<reference evidence="2" key="2">
    <citation type="submission" date="2023-01" db="EMBL/GenBank/DDBJ databases">
        <authorList>
            <person name="Hamerlinck H."/>
            <person name="Aerssens A."/>
            <person name="Boelens J."/>
            <person name="Messiaen A.-S."/>
            <person name="Vandendriessche S."/>
            <person name="Velghe A."/>
            <person name="Verhasselt B."/>
            <person name="Leroux-Roels I."/>
        </authorList>
    </citation>
    <scope>NUCLEOTIDE SEQUENCE</scope>
    <source>
        <strain evidence="2">UZG-GERCF-220920-Env23</strain>
    </source>
</reference>
<evidence type="ECO:0000313" key="4">
    <source>
        <dbReference type="Proteomes" id="UP001271725"/>
    </source>
</evidence>
<comment type="caution">
    <text evidence="3">The sequence shown here is derived from an EMBL/GenBank/DDBJ whole genome shotgun (WGS) entry which is preliminary data.</text>
</comment>
<evidence type="ECO:0000313" key="2">
    <source>
        <dbReference type="EMBL" id="MDN4367119.1"/>
    </source>
</evidence>
<evidence type="ECO:0000313" key="3">
    <source>
        <dbReference type="EMBL" id="MDX7147432.1"/>
    </source>
</evidence>
<name>A0AAW9EMM3_9ENTR</name>
<feature type="transmembrane region" description="Helical" evidence="1">
    <location>
        <begin position="55"/>
        <end position="75"/>
    </location>
</feature>
<keyword evidence="1" id="KW-0812">Transmembrane</keyword>
<accession>A0AAW9EMM3</accession>